<evidence type="ECO:0000256" key="1">
    <source>
        <dbReference type="ARBA" id="ARBA00022729"/>
    </source>
</evidence>
<dbReference type="PANTHER" id="PTHR22953">
    <property type="entry name" value="ACID PHOSPHATASE RELATED"/>
    <property type="match status" value="1"/>
</dbReference>
<dbReference type="Gene3D" id="3.60.21.10">
    <property type="match status" value="1"/>
</dbReference>
<dbReference type="InterPro" id="IPR008963">
    <property type="entry name" value="Purple_acid_Pase-like_N"/>
</dbReference>
<evidence type="ECO:0000313" key="10">
    <source>
        <dbReference type="Proteomes" id="UP000724874"/>
    </source>
</evidence>
<name>A0A9P5NFC2_GYMJU</name>
<keyword evidence="2 4" id="KW-0378">Hydrolase</keyword>
<evidence type="ECO:0000313" key="9">
    <source>
        <dbReference type="EMBL" id="KAF8884283.1"/>
    </source>
</evidence>
<feature type="domain" description="Calcineurin-like phosphoesterase" evidence="6">
    <location>
        <begin position="197"/>
        <end position="398"/>
    </location>
</feature>
<dbReference type="InterPro" id="IPR039331">
    <property type="entry name" value="PAPs-like"/>
</dbReference>
<evidence type="ECO:0000259" key="6">
    <source>
        <dbReference type="Pfam" id="PF00149"/>
    </source>
</evidence>
<dbReference type="OrthoDB" id="45007at2759"/>
<evidence type="ECO:0000256" key="3">
    <source>
        <dbReference type="ARBA" id="ARBA00023180"/>
    </source>
</evidence>
<dbReference type="Proteomes" id="UP000724874">
    <property type="component" value="Unassembled WGS sequence"/>
</dbReference>
<evidence type="ECO:0000256" key="2">
    <source>
        <dbReference type="ARBA" id="ARBA00022801"/>
    </source>
</evidence>
<feature type="domain" description="Purple acid phosphatase C-terminal" evidence="7">
    <location>
        <begin position="421"/>
        <end position="482"/>
    </location>
</feature>
<comment type="similarity">
    <text evidence="4">Belongs to the metallophosphoesterase superfamily. Purple acid phosphatase family.</text>
</comment>
<feature type="domain" description="Purple acid phosphatase N-terminal" evidence="8">
    <location>
        <begin position="61"/>
        <end position="151"/>
    </location>
</feature>
<keyword evidence="1" id="KW-0732">Signal</keyword>
<dbReference type="InterPro" id="IPR004843">
    <property type="entry name" value="Calcineurin-like_PHP"/>
</dbReference>
<proteinExistence type="inferred from homology"/>
<dbReference type="PANTHER" id="PTHR22953:SF145">
    <property type="entry name" value="PURPLE ACID PHOSPHATASE"/>
    <property type="match status" value="1"/>
</dbReference>
<dbReference type="GO" id="GO:0003993">
    <property type="term" value="F:acid phosphatase activity"/>
    <property type="evidence" value="ECO:0007669"/>
    <property type="project" value="UniProtKB-EC"/>
</dbReference>
<dbReference type="Pfam" id="PF14008">
    <property type="entry name" value="Metallophos_C"/>
    <property type="match status" value="1"/>
</dbReference>
<organism evidence="9 10">
    <name type="scientific">Gymnopilus junonius</name>
    <name type="common">Spectacular rustgill mushroom</name>
    <name type="synonym">Gymnopilus spectabilis subsp. junonius</name>
    <dbReference type="NCBI Taxonomy" id="109634"/>
    <lineage>
        <taxon>Eukaryota</taxon>
        <taxon>Fungi</taxon>
        <taxon>Dikarya</taxon>
        <taxon>Basidiomycota</taxon>
        <taxon>Agaricomycotina</taxon>
        <taxon>Agaricomycetes</taxon>
        <taxon>Agaricomycetidae</taxon>
        <taxon>Agaricales</taxon>
        <taxon>Agaricineae</taxon>
        <taxon>Hymenogastraceae</taxon>
        <taxon>Gymnopilus</taxon>
    </lineage>
</organism>
<dbReference type="GO" id="GO:0046872">
    <property type="term" value="F:metal ion binding"/>
    <property type="evidence" value="ECO:0007669"/>
    <property type="project" value="InterPro"/>
</dbReference>
<keyword evidence="3" id="KW-0325">Glycoprotein</keyword>
<accession>A0A9P5NFC2</accession>
<feature type="region of interest" description="Disordered" evidence="5">
    <location>
        <begin position="307"/>
        <end position="331"/>
    </location>
</feature>
<dbReference type="InterPro" id="IPR029052">
    <property type="entry name" value="Metallo-depent_PP-like"/>
</dbReference>
<dbReference type="Pfam" id="PF00149">
    <property type="entry name" value="Metallophos"/>
    <property type="match status" value="1"/>
</dbReference>
<dbReference type="InterPro" id="IPR015914">
    <property type="entry name" value="PAPs_N"/>
</dbReference>
<dbReference type="SUPFAM" id="SSF56300">
    <property type="entry name" value="Metallo-dependent phosphatases"/>
    <property type="match status" value="1"/>
</dbReference>
<dbReference type="AlphaFoldDB" id="A0A9P5NFC2"/>
<evidence type="ECO:0000256" key="5">
    <source>
        <dbReference type="SAM" id="MobiDB-lite"/>
    </source>
</evidence>
<reference evidence="9" key="1">
    <citation type="submission" date="2020-11" db="EMBL/GenBank/DDBJ databases">
        <authorList>
            <consortium name="DOE Joint Genome Institute"/>
            <person name="Ahrendt S."/>
            <person name="Riley R."/>
            <person name="Andreopoulos W."/>
            <person name="LaButti K."/>
            <person name="Pangilinan J."/>
            <person name="Ruiz-duenas F.J."/>
            <person name="Barrasa J.M."/>
            <person name="Sanchez-Garcia M."/>
            <person name="Camarero S."/>
            <person name="Miyauchi S."/>
            <person name="Serrano A."/>
            <person name="Linde D."/>
            <person name="Babiker R."/>
            <person name="Drula E."/>
            <person name="Ayuso-Fernandez I."/>
            <person name="Pacheco R."/>
            <person name="Padilla G."/>
            <person name="Ferreira P."/>
            <person name="Barriuso J."/>
            <person name="Kellner H."/>
            <person name="Castanera R."/>
            <person name="Alfaro M."/>
            <person name="Ramirez L."/>
            <person name="Pisabarro A.G."/>
            <person name="Kuo A."/>
            <person name="Tritt A."/>
            <person name="Lipzen A."/>
            <person name="He G."/>
            <person name="Yan M."/>
            <person name="Ng V."/>
            <person name="Cullen D."/>
            <person name="Martin F."/>
            <person name="Rosso M.-N."/>
            <person name="Henrissat B."/>
            <person name="Hibbett D."/>
            <person name="Martinez A.T."/>
            <person name="Grigoriev I.V."/>
        </authorList>
    </citation>
    <scope>NUCLEOTIDE SEQUENCE</scope>
    <source>
        <strain evidence="9">AH 44721</strain>
    </source>
</reference>
<comment type="catalytic activity">
    <reaction evidence="4">
        <text>a phosphate monoester + H2O = an alcohol + phosphate</text>
        <dbReference type="Rhea" id="RHEA:15017"/>
        <dbReference type="ChEBI" id="CHEBI:15377"/>
        <dbReference type="ChEBI" id="CHEBI:30879"/>
        <dbReference type="ChEBI" id="CHEBI:43474"/>
        <dbReference type="ChEBI" id="CHEBI:67140"/>
        <dbReference type="EC" id="3.1.3.2"/>
    </reaction>
</comment>
<dbReference type="InterPro" id="IPR025733">
    <property type="entry name" value="PAPs_C"/>
</dbReference>
<dbReference type="EMBL" id="JADNYJ010000109">
    <property type="protein sequence ID" value="KAF8884283.1"/>
    <property type="molecule type" value="Genomic_DNA"/>
</dbReference>
<protein>
    <recommendedName>
        <fullName evidence="4">Purple acid phosphatase</fullName>
        <ecNumber evidence="4">3.1.3.2</ecNumber>
    </recommendedName>
</protein>
<dbReference type="Gene3D" id="2.60.40.380">
    <property type="entry name" value="Purple acid phosphatase-like, N-terminal"/>
    <property type="match status" value="1"/>
</dbReference>
<dbReference type="SUPFAM" id="SSF49363">
    <property type="entry name" value="Purple acid phosphatase, N-terminal domain"/>
    <property type="match status" value="1"/>
</dbReference>
<evidence type="ECO:0000256" key="4">
    <source>
        <dbReference type="RuleBase" id="RU361203"/>
    </source>
</evidence>
<gene>
    <name evidence="9" type="ORF">CPB84DRAFT_1838044</name>
</gene>
<dbReference type="Pfam" id="PF16656">
    <property type="entry name" value="Pur_ac_phosph_N"/>
    <property type="match status" value="1"/>
</dbReference>
<evidence type="ECO:0000259" key="8">
    <source>
        <dbReference type="Pfam" id="PF16656"/>
    </source>
</evidence>
<evidence type="ECO:0000259" key="7">
    <source>
        <dbReference type="Pfam" id="PF14008"/>
    </source>
</evidence>
<sequence length="493" mass="54815">MASFPLDKYVVGVETLNRRQPLIRVRPTYVAMIPTLLLGFVALADLPSISHVRVPEDPFEPVQIRQAYAGPTGMLVSWNTFSKLPEPPTVQYGFTPHFLPFVSSHKNAESVTYPTSLTFNNHVRLTNLFPNTKYFWRPSFANESSIFSFTTSREAGDHTPFTTAVVVDLGLIGPDGLSTTVGKGAANPLKPGEINTIQSLQQDSNWEFLWHPGDIAYADYWLKEEVQGFLPNTSVADGFHVFESLLNQFYDEMTPITSQKAWMVGPGNHEANCDNGGTHGFDVTICIPGQTNFTGFRNHFRMPSSESETDLGHGLIGPDQPGGEGGEDSGPFGLANQQINWLKNDLKNVDRKKTPWVIAAGHRPWYVSGTACTECQEAFESILNQYSVDLVFSGHFHVFERVAPIFNGTVDLNELNNPKFPWYITNGAAGHYDGLDTLNDVLAPFSRAAIDTDYGWSRLMFHNCTHLTHEFVRSADGAVLDSATLFKDRKCRI</sequence>
<comment type="caution">
    <text evidence="9">The sequence shown here is derived from an EMBL/GenBank/DDBJ whole genome shotgun (WGS) entry which is preliminary data.</text>
</comment>
<dbReference type="CDD" id="cd00839">
    <property type="entry name" value="MPP_PAPs"/>
    <property type="match status" value="1"/>
</dbReference>
<keyword evidence="10" id="KW-1185">Reference proteome</keyword>
<dbReference type="InterPro" id="IPR041792">
    <property type="entry name" value="MPP_PAP"/>
</dbReference>
<dbReference type="EC" id="3.1.3.2" evidence="4"/>